<protein>
    <recommendedName>
        <fullName evidence="1">PKD domain-containing protein</fullName>
    </recommendedName>
</protein>
<name>A0A0E9MUH0_9BACT</name>
<keyword evidence="3" id="KW-1185">Reference proteome</keyword>
<dbReference type="InterPro" id="IPR000601">
    <property type="entry name" value="PKD_dom"/>
</dbReference>
<dbReference type="PROSITE" id="PS51257">
    <property type="entry name" value="PROKAR_LIPOPROTEIN"/>
    <property type="match status" value="1"/>
</dbReference>
<evidence type="ECO:0000313" key="2">
    <source>
        <dbReference type="EMBL" id="GAO41133.1"/>
    </source>
</evidence>
<dbReference type="OrthoDB" id="7443339at2"/>
<evidence type="ECO:0000259" key="1">
    <source>
        <dbReference type="PROSITE" id="PS50093"/>
    </source>
</evidence>
<dbReference type="Pfam" id="PF18911">
    <property type="entry name" value="PKD_4"/>
    <property type="match status" value="1"/>
</dbReference>
<feature type="domain" description="PKD" evidence="1">
    <location>
        <begin position="48"/>
        <end position="110"/>
    </location>
</feature>
<evidence type="ECO:0000313" key="3">
    <source>
        <dbReference type="Proteomes" id="UP000033121"/>
    </source>
</evidence>
<dbReference type="CDD" id="cd00146">
    <property type="entry name" value="PKD"/>
    <property type="match status" value="1"/>
</dbReference>
<organism evidence="2 3">
    <name type="scientific">Flavihumibacter petaseus NBRC 106054</name>
    <dbReference type="NCBI Taxonomy" id="1220578"/>
    <lineage>
        <taxon>Bacteria</taxon>
        <taxon>Pseudomonadati</taxon>
        <taxon>Bacteroidota</taxon>
        <taxon>Chitinophagia</taxon>
        <taxon>Chitinophagales</taxon>
        <taxon>Chitinophagaceae</taxon>
        <taxon>Flavihumibacter</taxon>
    </lineage>
</organism>
<dbReference type="RefSeq" id="WP_046367051.1">
    <property type="nucleotide sequence ID" value="NZ_BBWV01000001.1"/>
</dbReference>
<dbReference type="AlphaFoldDB" id="A0A0E9MUH0"/>
<dbReference type="PROSITE" id="PS50093">
    <property type="entry name" value="PKD"/>
    <property type="match status" value="1"/>
</dbReference>
<gene>
    <name evidence="2" type="ORF">FPE01S_01_01450</name>
</gene>
<proteinExistence type="predicted"/>
<accession>A0A0E9MUH0</accession>
<dbReference type="STRING" id="1220578.FPE01S_01_01450"/>
<dbReference type="Proteomes" id="UP000033121">
    <property type="component" value="Unassembled WGS sequence"/>
</dbReference>
<sequence length="290" mass="31197">MSLQRYITFAGIALGLCGLSACSKDDAPVAPDVFYSVALDGYTVKFTNATTGAASYQWDFGDGTTSTEESPSHEYPGKGKYVPTLYATAADGTIAEGSTVINISKASAVKLKDNSLADWDTVAHNVVVSGAGGGIMKQTKYDYNSDYIFFYFEMTSTVAAGNVFDFYLDTDNSPATGYLSWMFAGAGNDVLIEGDVFCNCWFDPMYFTGGANQSGWSWAWQGIAEFYEVGTVVQDGPTLRFEMGIKRAKLKGLVNKAIKVGVSLTKNDWSAVVGTTPDITTASFMLDMSE</sequence>
<dbReference type="SUPFAM" id="SSF49299">
    <property type="entry name" value="PKD domain"/>
    <property type="match status" value="1"/>
</dbReference>
<reference evidence="2 3" key="1">
    <citation type="submission" date="2015-04" db="EMBL/GenBank/DDBJ databases">
        <title>Whole genome shotgun sequence of Flavihumibacter petaseus NBRC 106054.</title>
        <authorList>
            <person name="Miyazawa S."/>
            <person name="Hosoyama A."/>
            <person name="Hashimoto M."/>
            <person name="Noguchi M."/>
            <person name="Tsuchikane K."/>
            <person name="Ohji S."/>
            <person name="Yamazoe A."/>
            <person name="Ichikawa N."/>
            <person name="Kimura A."/>
            <person name="Fujita N."/>
        </authorList>
    </citation>
    <scope>NUCLEOTIDE SEQUENCE [LARGE SCALE GENOMIC DNA]</scope>
    <source>
        <strain evidence="2 3">NBRC 106054</strain>
    </source>
</reference>
<dbReference type="InterPro" id="IPR022409">
    <property type="entry name" value="PKD/Chitinase_dom"/>
</dbReference>
<dbReference type="SMART" id="SM00089">
    <property type="entry name" value="PKD"/>
    <property type="match status" value="1"/>
</dbReference>
<dbReference type="Gene3D" id="2.60.40.10">
    <property type="entry name" value="Immunoglobulins"/>
    <property type="match status" value="1"/>
</dbReference>
<comment type="caution">
    <text evidence="2">The sequence shown here is derived from an EMBL/GenBank/DDBJ whole genome shotgun (WGS) entry which is preliminary data.</text>
</comment>
<dbReference type="EMBL" id="BBWV01000001">
    <property type="protein sequence ID" value="GAO41133.1"/>
    <property type="molecule type" value="Genomic_DNA"/>
</dbReference>
<dbReference type="InterPro" id="IPR013783">
    <property type="entry name" value="Ig-like_fold"/>
</dbReference>
<dbReference type="InterPro" id="IPR035986">
    <property type="entry name" value="PKD_dom_sf"/>
</dbReference>